<dbReference type="PANTHER" id="PTHR24287">
    <property type="entry name" value="P450, PUTATIVE (EUROFUNG)-RELATED"/>
    <property type="match status" value="1"/>
</dbReference>
<dbReference type="PROSITE" id="PS00086">
    <property type="entry name" value="CYTOCHROME_P450"/>
    <property type="match status" value="1"/>
</dbReference>
<dbReference type="Pfam" id="PF00067">
    <property type="entry name" value="p450"/>
    <property type="match status" value="1"/>
</dbReference>
<dbReference type="GO" id="GO:0005506">
    <property type="term" value="F:iron ion binding"/>
    <property type="evidence" value="ECO:0007669"/>
    <property type="project" value="InterPro"/>
</dbReference>
<evidence type="ECO:0000256" key="2">
    <source>
        <dbReference type="ARBA" id="ARBA00010617"/>
    </source>
</evidence>
<keyword evidence="3 7" id="KW-0479">Metal-binding</keyword>
<keyword evidence="5 7" id="KW-0408">Iron</keyword>
<keyword evidence="10" id="KW-1185">Reference proteome</keyword>
<evidence type="ECO:0000313" key="9">
    <source>
        <dbReference type="EMBL" id="KAF2656367.1"/>
    </source>
</evidence>
<keyword evidence="8" id="KW-0472">Membrane</keyword>
<dbReference type="InterPro" id="IPR017972">
    <property type="entry name" value="Cyt_P450_CS"/>
</dbReference>
<dbReference type="InterPro" id="IPR001128">
    <property type="entry name" value="Cyt_P450"/>
</dbReference>
<dbReference type="PANTHER" id="PTHR24287:SF18">
    <property type="entry name" value="CYTOCHROME P450 MONOOXYGENASE APDE-RELATED"/>
    <property type="match status" value="1"/>
</dbReference>
<dbReference type="CDD" id="cd11063">
    <property type="entry name" value="CYP52"/>
    <property type="match status" value="1"/>
</dbReference>
<keyword evidence="6 7" id="KW-0503">Monooxygenase</keyword>
<dbReference type="Gene3D" id="1.10.630.10">
    <property type="entry name" value="Cytochrome P450"/>
    <property type="match status" value="1"/>
</dbReference>
<reference evidence="9" key="1">
    <citation type="journal article" date="2020" name="Stud. Mycol.">
        <title>101 Dothideomycetes genomes: a test case for predicting lifestyles and emergence of pathogens.</title>
        <authorList>
            <person name="Haridas S."/>
            <person name="Albert R."/>
            <person name="Binder M."/>
            <person name="Bloem J."/>
            <person name="Labutti K."/>
            <person name="Salamov A."/>
            <person name="Andreopoulos B."/>
            <person name="Baker S."/>
            <person name="Barry K."/>
            <person name="Bills G."/>
            <person name="Bluhm B."/>
            <person name="Cannon C."/>
            <person name="Castanera R."/>
            <person name="Culley D."/>
            <person name="Daum C."/>
            <person name="Ezra D."/>
            <person name="Gonzalez J."/>
            <person name="Henrissat B."/>
            <person name="Kuo A."/>
            <person name="Liang C."/>
            <person name="Lipzen A."/>
            <person name="Lutzoni F."/>
            <person name="Magnuson J."/>
            <person name="Mondo S."/>
            <person name="Nolan M."/>
            <person name="Ohm R."/>
            <person name="Pangilinan J."/>
            <person name="Park H.-J."/>
            <person name="Ramirez L."/>
            <person name="Alfaro M."/>
            <person name="Sun H."/>
            <person name="Tritt A."/>
            <person name="Yoshinaga Y."/>
            <person name="Zwiers L.-H."/>
            <person name="Turgeon B."/>
            <person name="Goodwin S."/>
            <person name="Spatafora J."/>
            <person name="Crous P."/>
            <person name="Grigoriev I."/>
        </authorList>
    </citation>
    <scope>NUCLEOTIDE SEQUENCE</scope>
    <source>
        <strain evidence="9">CBS 122681</strain>
    </source>
</reference>
<evidence type="ECO:0000256" key="7">
    <source>
        <dbReference type="RuleBase" id="RU000461"/>
    </source>
</evidence>
<dbReference type="SUPFAM" id="SSF48264">
    <property type="entry name" value="Cytochrome P450"/>
    <property type="match status" value="1"/>
</dbReference>
<evidence type="ECO:0000313" key="10">
    <source>
        <dbReference type="Proteomes" id="UP000799324"/>
    </source>
</evidence>
<evidence type="ECO:0000256" key="3">
    <source>
        <dbReference type="ARBA" id="ARBA00022723"/>
    </source>
</evidence>
<evidence type="ECO:0000256" key="5">
    <source>
        <dbReference type="ARBA" id="ARBA00023004"/>
    </source>
</evidence>
<evidence type="ECO:0000256" key="8">
    <source>
        <dbReference type="SAM" id="Phobius"/>
    </source>
</evidence>
<keyword evidence="8" id="KW-0812">Transmembrane</keyword>
<dbReference type="InterPro" id="IPR036396">
    <property type="entry name" value="Cyt_P450_sf"/>
</dbReference>
<feature type="transmembrane region" description="Helical" evidence="8">
    <location>
        <begin position="20"/>
        <end position="40"/>
    </location>
</feature>
<organism evidence="9 10">
    <name type="scientific">Lophiostoma macrostomum CBS 122681</name>
    <dbReference type="NCBI Taxonomy" id="1314788"/>
    <lineage>
        <taxon>Eukaryota</taxon>
        <taxon>Fungi</taxon>
        <taxon>Dikarya</taxon>
        <taxon>Ascomycota</taxon>
        <taxon>Pezizomycotina</taxon>
        <taxon>Dothideomycetes</taxon>
        <taxon>Pleosporomycetidae</taxon>
        <taxon>Pleosporales</taxon>
        <taxon>Lophiostomataceae</taxon>
        <taxon>Lophiostoma</taxon>
    </lineage>
</organism>
<protein>
    <submittedName>
        <fullName evidence="9">Cytochrome P450</fullName>
    </submittedName>
</protein>
<accession>A0A6A6TAM8</accession>
<name>A0A6A6TAM8_9PLEO</name>
<keyword evidence="8" id="KW-1133">Transmembrane helix</keyword>
<proteinExistence type="inferred from homology"/>
<dbReference type="EMBL" id="MU004337">
    <property type="protein sequence ID" value="KAF2656367.1"/>
    <property type="molecule type" value="Genomic_DNA"/>
</dbReference>
<evidence type="ECO:0000256" key="6">
    <source>
        <dbReference type="ARBA" id="ARBA00023033"/>
    </source>
</evidence>
<comment type="cofactor">
    <cofactor evidence="1">
        <name>heme</name>
        <dbReference type="ChEBI" id="CHEBI:30413"/>
    </cofactor>
</comment>
<keyword evidence="7" id="KW-0349">Heme</keyword>
<dbReference type="GO" id="GO:0016712">
    <property type="term" value="F:oxidoreductase activity, acting on paired donors, with incorporation or reduction of molecular oxygen, reduced flavin or flavoprotein as one donor, and incorporation of one atom of oxygen"/>
    <property type="evidence" value="ECO:0007669"/>
    <property type="project" value="InterPro"/>
</dbReference>
<dbReference type="AlphaFoldDB" id="A0A6A6TAM8"/>
<keyword evidence="4 7" id="KW-0560">Oxidoreductase</keyword>
<evidence type="ECO:0000256" key="1">
    <source>
        <dbReference type="ARBA" id="ARBA00001971"/>
    </source>
</evidence>
<sequence length="528" mass="59539">MHSEESDSLDSTSYSWQRKRHILVAFFLSWLVALVVKKALTYKRGTALGRRHECQPCPELPYSWPLGLDRITQLWAANAEGRLLAFLCSIADGYEPRNQLSQYLLLGPRAYHILNPRNLEAVLSINFKDYGFGARSGVFAPLLGKGIFTQEGVAWKHSRDLLRKQFIHTRYQKLDHVSEHVDNLFRVLPREGIVDLQPLFFSLTLDTTTALLFGKSVYSLSAGTGGGSDNRLFAESFNIAQDGLAKRFRLAPWQFLYNPRKFQRACANVHHFVERYIDSVYDELEDSDANADSLYFFSKVAGGSASKGDLRDQLLNVLLAGRDTTACCLSWTFRLLVRHPWELERLRNEIHTVVGLAAPTRDMIKRMPFLACIIKESLRLYPPVPLNNRTAVQTTILPTGGGPDGNSPMLVRKGELVVFSQYVNSRRKSIYGEDAAEFRPDRWETGELDGIGFAYFPFHGGSRQCLGEDFAITEISYSVVRLLQAYPDIALPDDEFMGPVGSERQVLTLVLSPADGCRVRLSKSGTYH</sequence>
<dbReference type="InterPro" id="IPR002974">
    <property type="entry name" value="Cyt_P450_E_CYP52_ascomycetes"/>
</dbReference>
<dbReference type="Proteomes" id="UP000799324">
    <property type="component" value="Unassembled WGS sequence"/>
</dbReference>
<dbReference type="PRINTS" id="PR01239">
    <property type="entry name" value="EP450IICYP52"/>
</dbReference>
<dbReference type="InterPro" id="IPR047146">
    <property type="entry name" value="Cyt_P450_E_CYP52_fungi"/>
</dbReference>
<comment type="similarity">
    <text evidence="2 7">Belongs to the cytochrome P450 family.</text>
</comment>
<gene>
    <name evidence="9" type="ORF">K491DRAFT_757609</name>
</gene>
<dbReference type="PRINTS" id="PR00385">
    <property type="entry name" value="P450"/>
</dbReference>
<evidence type="ECO:0000256" key="4">
    <source>
        <dbReference type="ARBA" id="ARBA00023002"/>
    </source>
</evidence>
<dbReference type="GO" id="GO:0020037">
    <property type="term" value="F:heme binding"/>
    <property type="evidence" value="ECO:0007669"/>
    <property type="project" value="InterPro"/>
</dbReference>
<dbReference type="OrthoDB" id="1470350at2759"/>